<feature type="compositionally biased region" description="Low complexity" evidence="1">
    <location>
        <begin position="259"/>
        <end position="270"/>
    </location>
</feature>
<feature type="region of interest" description="Disordered" evidence="1">
    <location>
        <begin position="57"/>
        <end position="93"/>
    </location>
</feature>
<dbReference type="OrthoDB" id="5333304at2759"/>
<accession>A0A0D1YPC4</accession>
<feature type="compositionally biased region" description="Acidic residues" evidence="1">
    <location>
        <begin position="273"/>
        <end position="282"/>
    </location>
</feature>
<evidence type="ECO:0000313" key="2">
    <source>
        <dbReference type="EMBL" id="KIV83074.1"/>
    </source>
</evidence>
<feature type="compositionally biased region" description="Polar residues" evidence="1">
    <location>
        <begin position="241"/>
        <end position="251"/>
    </location>
</feature>
<feature type="compositionally biased region" description="Acidic residues" evidence="1">
    <location>
        <begin position="211"/>
        <end position="224"/>
    </location>
</feature>
<feature type="compositionally biased region" description="Basic residues" evidence="1">
    <location>
        <begin position="391"/>
        <end position="407"/>
    </location>
</feature>
<organism evidence="2 3">
    <name type="scientific">Exophiala sideris</name>
    <dbReference type="NCBI Taxonomy" id="1016849"/>
    <lineage>
        <taxon>Eukaryota</taxon>
        <taxon>Fungi</taxon>
        <taxon>Dikarya</taxon>
        <taxon>Ascomycota</taxon>
        <taxon>Pezizomycotina</taxon>
        <taxon>Eurotiomycetes</taxon>
        <taxon>Chaetothyriomycetidae</taxon>
        <taxon>Chaetothyriales</taxon>
        <taxon>Herpotrichiellaceae</taxon>
        <taxon>Exophiala</taxon>
    </lineage>
</organism>
<feature type="compositionally biased region" description="Basic and acidic residues" evidence="1">
    <location>
        <begin position="303"/>
        <end position="324"/>
    </location>
</feature>
<feature type="compositionally biased region" description="Polar residues" evidence="1">
    <location>
        <begin position="72"/>
        <end position="83"/>
    </location>
</feature>
<dbReference type="AlphaFoldDB" id="A0A0D1YPC4"/>
<feature type="compositionally biased region" description="Polar residues" evidence="1">
    <location>
        <begin position="196"/>
        <end position="205"/>
    </location>
</feature>
<protein>
    <submittedName>
        <fullName evidence="2">Uncharacterized protein</fullName>
    </submittedName>
</protein>
<dbReference type="STRING" id="1016849.A0A0D1YPC4"/>
<dbReference type="HOGENOM" id="CLU_013199_0_0_1"/>
<feature type="compositionally biased region" description="Polar residues" evidence="1">
    <location>
        <begin position="363"/>
        <end position="384"/>
    </location>
</feature>
<gene>
    <name evidence="2" type="ORF">PV11_05134</name>
</gene>
<reference evidence="2 3" key="1">
    <citation type="submission" date="2015-01" db="EMBL/GenBank/DDBJ databases">
        <title>The Genome Sequence of Exophiala sideris CBS121828.</title>
        <authorList>
            <consortium name="The Broad Institute Genomics Platform"/>
            <person name="Cuomo C."/>
            <person name="de Hoog S."/>
            <person name="Gorbushina A."/>
            <person name="Stielow B."/>
            <person name="Teixiera M."/>
            <person name="Abouelleil A."/>
            <person name="Chapman S.B."/>
            <person name="Priest M."/>
            <person name="Young S.K."/>
            <person name="Wortman J."/>
            <person name="Nusbaum C."/>
            <person name="Birren B."/>
        </authorList>
    </citation>
    <scope>NUCLEOTIDE SEQUENCE [LARGE SCALE GENOMIC DNA]</scope>
    <source>
        <strain evidence="2 3">CBS 121828</strain>
    </source>
</reference>
<dbReference type="Proteomes" id="UP000053599">
    <property type="component" value="Unassembled WGS sequence"/>
</dbReference>
<evidence type="ECO:0000313" key="3">
    <source>
        <dbReference type="Proteomes" id="UP000053599"/>
    </source>
</evidence>
<feature type="region of interest" description="Disordered" evidence="1">
    <location>
        <begin position="145"/>
        <end position="497"/>
    </location>
</feature>
<name>A0A0D1YPC4_9EURO</name>
<dbReference type="EMBL" id="KN846952">
    <property type="protein sequence ID" value="KIV83074.1"/>
    <property type="molecule type" value="Genomic_DNA"/>
</dbReference>
<sequence length="811" mass="90871">MSAIAGPLLNGILPHPGTSLNEASEFEKILRIRDEVFSGSHPRLTVPSHALRLSASQTPAQSHLNVPPPFPTSASPNRPATTQSRREEDATQVQVKTNGLASSSIQPASSNVSEFDPIFLTKSDDLVRAEIQLKRQRLEKALKEQFEHKRQDARRKPAPSEAKPDFDLPAILAKVLNPVKSPSSKDEADASDSVDENSFYSSRAPDSTPEGPDESGEDAEDAVQADELSGPPVVSAVMGSPLQQGTNNEPSANLARLPQSASAQAVTAAANMDLDDEEEEGEYSPPEATAYPASKVGQPEAMQDTRDPRGRPLRRYSENEDNGRRPLSPSEANMRIVRNHITSPLGPQPSRVSPLAVAKDAILSQNGRRQSQRIGRPGSAQTPDDFQGLPPRKRRKLEKRMEKKARRNGAYSPGVKEENISPPPFHDVQPLGSGRIRPLGDRPIVIDDEPEQEVRYMPPPEQRYVDSPSRPIHRQVEQLMPLSEPRASSRASVRPMRDDQDLRRVASMHNMRTEAPREYVEPYYETPTRTRAVSYARVGSPAIMDSPRHPREVPVEYDRTPQEARVVRTPAPVYREIYDDADPTYRYVPEPMPPPPVERIVVDQYGRRFREIVQERPSAVPRAMSVRREVEPSYENYRSPRAGSVFVDAGPERVYQSSDMPPPPVTYRRAAESVRPSAMPGPASREYFDPGSLPRSSSVQVMDRTPRATVYADERPEYREPIRMASVRPPETRYEEVQPMEMMARPQSVRPIAREGSVFHDRAPVSHEYVPVEQPRYRAAEPAQRYYDPQGREIITMDGTMDGRQRVVERY</sequence>
<feature type="region of interest" description="Disordered" evidence="1">
    <location>
        <begin position="673"/>
        <end position="704"/>
    </location>
</feature>
<evidence type="ECO:0000256" key="1">
    <source>
        <dbReference type="SAM" id="MobiDB-lite"/>
    </source>
</evidence>
<proteinExistence type="predicted"/>